<accession>A0A6G0Z8F0</accession>
<evidence type="ECO:0000313" key="2">
    <source>
        <dbReference type="EMBL" id="KAF0767085.1"/>
    </source>
</evidence>
<reference evidence="2 3" key="1">
    <citation type="submission" date="2019-08" db="EMBL/GenBank/DDBJ databases">
        <title>Whole genome of Aphis craccivora.</title>
        <authorList>
            <person name="Voronova N.V."/>
            <person name="Shulinski R.S."/>
            <person name="Bandarenka Y.V."/>
            <person name="Zhorov D.G."/>
            <person name="Warner D."/>
        </authorList>
    </citation>
    <scope>NUCLEOTIDE SEQUENCE [LARGE SCALE GENOMIC DNA]</scope>
    <source>
        <strain evidence="2">180601</strain>
        <tissue evidence="2">Whole Body</tissue>
    </source>
</reference>
<protein>
    <submittedName>
        <fullName evidence="2">Uncharacterized protein</fullName>
    </submittedName>
</protein>
<proteinExistence type="predicted"/>
<dbReference type="Proteomes" id="UP000478052">
    <property type="component" value="Unassembled WGS sequence"/>
</dbReference>
<organism evidence="2 3">
    <name type="scientific">Aphis craccivora</name>
    <name type="common">Cowpea aphid</name>
    <dbReference type="NCBI Taxonomy" id="307492"/>
    <lineage>
        <taxon>Eukaryota</taxon>
        <taxon>Metazoa</taxon>
        <taxon>Ecdysozoa</taxon>
        <taxon>Arthropoda</taxon>
        <taxon>Hexapoda</taxon>
        <taxon>Insecta</taxon>
        <taxon>Pterygota</taxon>
        <taxon>Neoptera</taxon>
        <taxon>Paraneoptera</taxon>
        <taxon>Hemiptera</taxon>
        <taxon>Sternorrhyncha</taxon>
        <taxon>Aphidomorpha</taxon>
        <taxon>Aphidoidea</taxon>
        <taxon>Aphididae</taxon>
        <taxon>Aphidini</taxon>
        <taxon>Aphis</taxon>
        <taxon>Aphis</taxon>
    </lineage>
</organism>
<gene>
    <name evidence="2" type="ORF">FWK35_00002377</name>
</gene>
<comment type="caution">
    <text evidence="2">The sequence shown here is derived from an EMBL/GenBank/DDBJ whole genome shotgun (WGS) entry which is preliminary data.</text>
</comment>
<evidence type="ECO:0000313" key="3">
    <source>
        <dbReference type="Proteomes" id="UP000478052"/>
    </source>
</evidence>
<keyword evidence="3" id="KW-1185">Reference proteome</keyword>
<sequence length="159" mass="18111">MPMLNNTHRRRTSFSLKSLLKLLLDSVVCHSDGMKTFSVTIKSPMGNHSIYSHDSTMISICNPTTTRPQPLHNSDKSSLLFTCDSDVMVTLVTKLKLCKRAILNFHFFDTQLLETFILIDSERSDECIDFTMIRNNAPIPNFGGGFRCKSEYPWCIMPL</sequence>
<feature type="signal peptide" evidence="1">
    <location>
        <begin position="1"/>
        <end position="29"/>
    </location>
</feature>
<keyword evidence="1" id="KW-0732">Signal</keyword>
<dbReference type="EMBL" id="VUJU01001042">
    <property type="protein sequence ID" value="KAF0767085.1"/>
    <property type="molecule type" value="Genomic_DNA"/>
</dbReference>
<feature type="chain" id="PRO_5026194967" evidence="1">
    <location>
        <begin position="30"/>
        <end position="159"/>
    </location>
</feature>
<evidence type="ECO:0000256" key="1">
    <source>
        <dbReference type="SAM" id="SignalP"/>
    </source>
</evidence>
<name>A0A6G0Z8F0_APHCR</name>
<dbReference type="AlphaFoldDB" id="A0A6G0Z8F0"/>